<accession>A0ABT8JQB6</accession>
<evidence type="ECO:0000313" key="2">
    <source>
        <dbReference type="EMBL" id="MDN4607345.1"/>
    </source>
</evidence>
<proteinExistence type="predicted"/>
<dbReference type="EMBL" id="JAROCC010000005">
    <property type="protein sequence ID" value="MDN4607345.1"/>
    <property type="molecule type" value="Genomic_DNA"/>
</dbReference>
<evidence type="ECO:0000313" key="3">
    <source>
        <dbReference type="Proteomes" id="UP001175097"/>
    </source>
</evidence>
<comment type="caution">
    <text evidence="2">The sequence shown here is derived from an EMBL/GenBank/DDBJ whole genome shotgun (WGS) entry which is preliminary data.</text>
</comment>
<dbReference type="RefSeq" id="WP_301242892.1">
    <property type="nucleotide sequence ID" value="NZ_JAROCC010000005.1"/>
</dbReference>
<dbReference type="InterPro" id="IPR024980">
    <property type="entry name" value="DUF3886"/>
</dbReference>
<dbReference type="Proteomes" id="UP001175097">
    <property type="component" value="Unassembled WGS sequence"/>
</dbReference>
<feature type="region of interest" description="Disordered" evidence="1">
    <location>
        <begin position="1"/>
        <end position="26"/>
    </location>
</feature>
<gene>
    <name evidence="2" type="ORF">P5G49_07580</name>
</gene>
<evidence type="ECO:0000256" key="1">
    <source>
        <dbReference type="SAM" id="MobiDB-lite"/>
    </source>
</evidence>
<organism evidence="2 3">
    <name type="scientific">Sporosarcina highlanderae</name>
    <dbReference type="NCBI Taxonomy" id="3035916"/>
    <lineage>
        <taxon>Bacteria</taxon>
        <taxon>Bacillati</taxon>
        <taxon>Bacillota</taxon>
        <taxon>Bacilli</taxon>
        <taxon>Bacillales</taxon>
        <taxon>Caryophanaceae</taxon>
        <taxon>Sporosarcina</taxon>
    </lineage>
</organism>
<reference evidence="2" key="1">
    <citation type="submission" date="2023-03" db="EMBL/GenBank/DDBJ databases">
        <title>MT1 and MT2 Draft Genomes of Novel Species.</title>
        <authorList>
            <person name="Venkateswaran K."/>
        </authorList>
    </citation>
    <scope>NUCLEOTIDE SEQUENCE</scope>
    <source>
        <strain evidence="2">F6_3S_P_2</strain>
    </source>
</reference>
<keyword evidence="3" id="KW-1185">Reference proteome</keyword>
<dbReference type="Pfam" id="PF13025">
    <property type="entry name" value="DUF3886"/>
    <property type="match status" value="1"/>
</dbReference>
<protein>
    <submittedName>
        <fullName evidence="2">YqkE family protein</fullName>
    </submittedName>
</protein>
<name>A0ABT8JQB6_9BACL</name>
<sequence length="84" mass="9686">MAKKKSKKQQQTPQKSETEKTTLMDALDSDIVSKLKEAKKELLASAQAKEEEHLEKVRQEKIEREKNKTFAELLNEYGDSASKY</sequence>
<feature type="region of interest" description="Disordered" evidence="1">
    <location>
        <begin position="43"/>
        <end position="69"/>
    </location>
</feature>